<gene>
    <name evidence="1" type="ORF">S01H1_78877</name>
</gene>
<feature type="non-terminal residue" evidence="1">
    <location>
        <position position="34"/>
    </location>
</feature>
<accession>X0YPM4</accession>
<sequence length="34" mass="4046">MGEKRKPSYVILLKKQSNKGSTYKIELFDKSLWE</sequence>
<dbReference type="EMBL" id="BARS01053118">
    <property type="protein sequence ID" value="GAG48857.1"/>
    <property type="molecule type" value="Genomic_DNA"/>
</dbReference>
<evidence type="ECO:0000313" key="1">
    <source>
        <dbReference type="EMBL" id="GAG48857.1"/>
    </source>
</evidence>
<comment type="caution">
    <text evidence="1">The sequence shown here is derived from an EMBL/GenBank/DDBJ whole genome shotgun (WGS) entry which is preliminary data.</text>
</comment>
<protein>
    <submittedName>
        <fullName evidence="1">Uncharacterized protein</fullName>
    </submittedName>
</protein>
<reference evidence="1" key="1">
    <citation type="journal article" date="2014" name="Front. Microbiol.">
        <title>High frequency of phylogenetically diverse reductive dehalogenase-homologous genes in deep subseafloor sedimentary metagenomes.</title>
        <authorList>
            <person name="Kawai M."/>
            <person name="Futagami T."/>
            <person name="Toyoda A."/>
            <person name="Takaki Y."/>
            <person name="Nishi S."/>
            <person name="Hori S."/>
            <person name="Arai W."/>
            <person name="Tsubouchi T."/>
            <person name="Morono Y."/>
            <person name="Uchiyama I."/>
            <person name="Ito T."/>
            <person name="Fujiyama A."/>
            <person name="Inagaki F."/>
            <person name="Takami H."/>
        </authorList>
    </citation>
    <scope>NUCLEOTIDE SEQUENCE</scope>
    <source>
        <strain evidence="1">Expedition CK06-06</strain>
    </source>
</reference>
<organism evidence="1">
    <name type="scientific">marine sediment metagenome</name>
    <dbReference type="NCBI Taxonomy" id="412755"/>
    <lineage>
        <taxon>unclassified sequences</taxon>
        <taxon>metagenomes</taxon>
        <taxon>ecological metagenomes</taxon>
    </lineage>
</organism>
<name>X0YPM4_9ZZZZ</name>
<proteinExistence type="predicted"/>
<dbReference type="AlphaFoldDB" id="X0YPM4"/>